<dbReference type="InterPro" id="IPR027417">
    <property type="entry name" value="P-loop_NTPase"/>
</dbReference>
<dbReference type="CDD" id="cd00009">
    <property type="entry name" value="AAA"/>
    <property type="match status" value="1"/>
</dbReference>
<dbReference type="Gene3D" id="1.10.10.60">
    <property type="entry name" value="Homeodomain-like"/>
    <property type="match status" value="1"/>
</dbReference>
<evidence type="ECO:0000256" key="5">
    <source>
        <dbReference type="ARBA" id="ARBA00023163"/>
    </source>
</evidence>
<feature type="domain" description="Sigma-54 factor interaction" evidence="7">
    <location>
        <begin position="156"/>
        <end position="385"/>
    </location>
</feature>
<name>A0ABS7GI13_9BACT</name>
<dbReference type="InterPro" id="IPR058031">
    <property type="entry name" value="AAA_lid_NorR"/>
</dbReference>
<evidence type="ECO:0000256" key="1">
    <source>
        <dbReference type="ARBA" id="ARBA00022741"/>
    </source>
</evidence>
<dbReference type="PROSITE" id="PS50110">
    <property type="entry name" value="RESPONSE_REGULATORY"/>
    <property type="match status" value="1"/>
</dbReference>
<feature type="domain" description="Response regulatory" evidence="8">
    <location>
        <begin position="3"/>
        <end position="119"/>
    </location>
</feature>
<dbReference type="InterPro" id="IPR003593">
    <property type="entry name" value="AAA+_ATPase"/>
</dbReference>
<dbReference type="Gene3D" id="1.10.8.60">
    <property type="match status" value="1"/>
</dbReference>
<dbReference type="Pfam" id="PF02954">
    <property type="entry name" value="HTH_8"/>
    <property type="match status" value="1"/>
</dbReference>
<dbReference type="PROSITE" id="PS00688">
    <property type="entry name" value="SIGMA54_INTERACT_3"/>
    <property type="match status" value="1"/>
</dbReference>
<dbReference type="Pfam" id="PF00072">
    <property type="entry name" value="Response_reg"/>
    <property type="match status" value="1"/>
</dbReference>
<dbReference type="SUPFAM" id="SSF52172">
    <property type="entry name" value="CheY-like"/>
    <property type="match status" value="1"/>
</dbReference>
<dbReference type="SUPFAM" id="SSF52540">
    <property type="entry name" value="P-loop containing nucleoside triphosphate hydrolases"/>
    <property type="match status" value="1"/>
</dbReference>
<dbReference type="RefSeq" id="WP_220252635.1">
    <property type="nucleotide sequence ID" value="NZ_JAICCF010000004.1"/>
</dbReference>
<dbReference type="InterPro" id="IPR001789">
    <property type="entry name" value="Sig_transdc_resp-reg_receiver"/>
</dbReference>
<dbReference type="SMART" id="SM00448">
    <property type="entry name" value="REC"/>
    <property type="match status" value="1"/>
</dbReference>
<keyword evidence="10" id="KW-1185">Reference proteome</keyword>
<dbReference type="InterPro" id="IPR002197">
    <property type="entry name" value="HTH_Fis"/>
</dbReference>
<dbReference type="Pfam" id="PF00158">
    <property type="entry name" value="Sigma54_activat"/>
    <property type="match status" value="1"/>
</dbReference>
<dbReference type="InterPro" id="IPR025943">
    <property type="entry name" value="Sigma_54_int_dom_ATP-bd_2"/>
</dbReference>
<feature type="modified residue" description="4-aspartylphosphate" evidence="6">
    <location>
        <position position="52"/>
    </location>
</feature>
<evidence type="ECO:0000256" key="2">
    <source>
        <dbReference type="ARBA" id="ARBA00022840"/>
    </source>
</evidence>
<keyword evidence="6" id="KW-0597">Phosphoprotein</keyword>
<evidence type="ECO:0000259" key="7">
    <source>
        <dbReference type="PROSITE" id="PS50045"/>
    </source>
</evidence>
<dbReference type="Gene3D" id="3.40.50.300">
    <property type="entry name" value="P-loop containing nucleotide triphosphate hydrolases"/>
    <property type="match status" value="1"/>
</dbReference>
<dbReference type="InterPro" id="IPR002078">
    <property type="entry name" value="Sigma_54_int"/>
</dbReference>
<dbReference type="InterPro" id="IPR025944">
    <property type="entry name" value="Sigma_54_int_dom_CS"/>
</dbReference>
<dbReference type="PRINTS" id="PR01590">
    <property type="entry name" value="HTHFIS"/>
</dbReference>
<evidence type="ECO:0000256" key="3">
    <source>
        <dbReference type="ARBA" id="ARBA00023015"/>
    </source>
</evidence>
<dbReference type="PROSITE" id="PS50045">
    <property type="entry name" value="SIGMA54_INTERACT_4"/>
    <property type="match status" value="1"/>
</dbReference>
<gene>
    <name evidence="9" type="ORF">K1Y79_23485</name>
</gene>
<proteinExistence type="predicted"/>
<dbReference type="InterPro" id="IPR025662">
    <property type="entry name" value="Sigma_54_int_dom_ATP-bd_1"/>
</dbReference>
<dbReference type="InterPro" id="IPR009057">
    <property type="entry name" value="Homeodomain-like_sf"/>
</dbReference>
<keyword evidence="2" id="KW-0067">ATP-binding</keyword>
<evidence type="ECO:0000256" key="6">
    <source>
        <dbReference type="PROSITE-ProRule" id="PRU00169"/>
    </source>
</evidence>
<dbReference type="PANTHER" id="PTHR32071">
    <property type="entry name" value="TRANSCRIPTIONAL REGULATORY PROTEIN"/>
    <property type="match status" value="1"/>
</dbReference>
<keyword evidence="4" id="KW-0238">DNA-binding</keyword>
<protein>
    <submittedName>
        <fullName evidence="9">Sigma-54 dependent transcriptional regulator</fullName>
    </submittedName>
</protein>
<organism evidence="9 10">
    <name type="scientific">Chitinophaga rhizophila</name>
    <dbReference type="NCBI Taxonomy" id="2866212"/>
    <lineage>
        <taxon>Bacteria</taxon>
        <taxon>Pseudomonadati</taxon>
        <taxon>Bacteroidota</taxon>
        <taxon>Chitinophagia</taxon>
        <taxon>Chitinophagales</taxon>
        <taxon>Chitinophagaceae</taxon>
        <taxon>Chitinophaga</taxon>
    </lineage>
</organism>
<evidence type="ECO:0000259" key="8">
    <source>
        <dbReference type="PROSITE" id="PS50110"/>
    </source>
</evidence>
<dbReference type="InterPro" id="IPR011006">
    <property type="entry name" value="CheY-like_superfamily"/>
</dbReference>
<comment type="caution">
    <text evidence="9">The sequence shown here is derived from an EMBL/GenBank/DDBJ whole genome shotgun (WGS) entry which is preliminary data.</text>
</comment>
<keyword evidence="3" id="KW-0805">Transcription regulation</keyword>
<dbReference type="SUPFAM" id="SSF46689">
    <property type="entry name" value="Homeodomain-like"/>
    <property type="match status" value="1"/>
</dbReference>
<reference evidence="9 10" key="1">
    <citation type="submission" date="2021-08" db="EMBL/GenBank/DDBJ databases">
        <title>The genome sequence of Chitinophaga sp. B61.</title>
        <authorList>
            <person name="Zhang X."/>
        </authorList>
    </citation>
    <scope>NUCLEOTIDE SEQUENCE [LARGE SCALE GENOMIC DNA]</scope>
    <source>
        <strain evidence="9 10">B61</strain>
    </source>
</reference>
<evidence type="ECO:0000313" key="9">
    <source>
        <dbReference type="EMBL" id="MBW8687318.1"/>
    </source>
</evidence>
<dbReference type="Proteomes" id="UP000812961">
    <property type="component" value="Unassembled WGS sequence"/>
</dbReference>
<dbReference type="Pfam" id="PF25601">
    <property type="entry name" value="AAA_lid_14"/>
    <property type="match status" value="1"/>
</dbReference>
<evidence type="ECO:0000256" key="4">
    <source>
        <dbReference type="ARBA" id="ARBA00023125"/>
    </source>
</evidence>
<accession>A0ABS7GI13</accession>
<dbReference type="PANTHER" id="PTHR32071:SF81">
    <property type="entry name" value="PROPIONATE CATABOLISM OPERON REGULATORY PROTEIN"/>
    <property type="match status" value="1"/>
</dbReference>
<dbReference type="PROSITE" id="PS00675">
    <property type="entry name" value="SIGMA54_INTERACT_1"/>
    <property type="match status" value="1"/>
</dbReference>
<keyword evidence="5" id="KW-0804">Transcription</keyword>
<dbReference type="Gene3D" id="3.40.50.2300">
    <property type="match status" value="1"/>
</dbReference>
<dbReference type="PROSITE" id="PS00676">
    <property type="entry name" value="SIGMA54_INTERACT_2"/>
    <property type="match status" value="1"/>
</dbReference>
<dbReference type="SMART" id="SM00382">
    <property type="entry name" value="AAA"/>
    <property type="match status" value="1"/>
</dbReference>
<keyword evidence="1" id="KW-0547">Nucleotide-binding</keyword>
<evidence type="ECO:0000313" key="10">
    <source>
        <dbReference type="Proteomes" id="UP000812961"/>
    </source>
</evidence>
<sequence>MQSILVIDDEINICTLLSTILGKEGYHVEYSLSGANALKMMKERSFDLVFCDYRLKDKEIDGSMIARKVSEEHPSTSVIIMTGYPDVRIAIQLIKSGISDYVSKPFNAGQLVLLAKKTLMRQQTAAASTPSLPSNFPPAAPAPHPVVKKAPVNTFIYGDSRASKDLHEQIRLIASTDYSVIIMGETGTGKESVAHLIHSQSKRKDKPFIAIDCGCLSRELGSSELFGHEKGAFTGAIAAKTGAFVEANGGTLFLDEIGNLTHDVQTTLLRAIQERLVRAVGSTQEIRVDIRIIVASNEDLQQNVLTGKFREDLYYRLNEFTVNVPPLRERQEDMPLFTQLFKQMVEQELSKTCGDFQEELLEALYRYPWPGNIRELKNVIRRLCLLAGSGEIISCRHLPEEMQEKALAPVAVQEAPFDHNVNLKEASRLAEYNKIISVLQKVRYNKSAAARAMNIDRKTLYNKLQSLNILL</sequence>
<dbReference type="EMBL" id="JAICCF010000004">
    <property type="protein sequence ID" value="MBW8687318.1"/>
    <property type="molecule type" value="Genomic_DNA"/>
</dbReference>